<organism evidence="9 10">
    <name type="scientific">Emiliania huxleyi (strain CCMP1516)</name>
    <dbReference type="NCBI Taxonomy" id="280463"/>
    <lineage>
        <taxon>Eukaryota</taxon>
        <taxon>Haptista</taxon>
        <taxon>Haptophyta</taxon>
        <taxon>Prymnesiophyceae</taxon>
        <taxon>Isochrysidales</taxon>
        <taxon>Noelaerhabdaceae</taxon>
        <taxon>Emiliania</taxon>
    </lineage>
</organism>
<keyword evidence="6" id="KW-0624">Polysaccharide degradation</keyword>
<dbReference type="InterPro" id="IPR017853">
    <property type="entry name" value="GH"/>
</dbReference>
<dbReference type="Gene3D" id="3.20.20.80">
    <property type="entry name" value="Glycosidases"/>
    <property type="match status" value="1"/>
</dbReference>
<evidence type="ECO:0000313" key="10">
    <source>
        <dbReference type="Proteomes" id="UP000013827"/>
    </source>
</evidence>
<proteinExistence type="inferred from homology"/>
<reference evidence="10" key="1">
    <citation type="journal article" date="2013" name="Nature">
        <title>Pan genome of the phytoplankton Emiliania underpins its global distribution.</title>
        <authorList>
            <person name="Read B.A."/>
            <person name="Kegel J."/>
            <person name="Klute M.J."/>
            <person name="Kuo A."/>
            <person name="Lefebvre S.C."/>
            <person name="Maumus F."/>
            <person name="Mayer C."/>
            <person name="Miller J."/>
            <person name="Monier A."/>
            <person name="Salamov A."/>
            <person name="Young J."/>
            <person name="Aguilar M."/>
            <person name="Claverie J.M."/>
            <person name="Frickenhaus S."/>
            <person name="Gonzalez K."/>
            <person name="Herman E.K."/>
            <person name="Lin Y.C."/>
            <person name="Napier J."/>
            <person name="Ogata H."/>
            <person name="Sarno A.F."/>
            <person name="Shmutz J."/>
            <person name="Schroeder D."/>
            <person name="de Vargas C."/>
            <person name="Verret F."/>
            <person name="von Dassow P."/>
            <person name="Valentin K."/>
            <person name="Van de Peer Y."/>
            <person name="Wheeler G."/>
            <person name="Dacks J.B."/>
            <person name="Delwiche C.F."/>
            <person name="Dyhrman S.T."/>
            <person name="Glockner G."/>
            <person name="John U."/>
            <person name="Richards T."/>
            <person name="Worden A.Z."/>
            <person name="Zhang X."/>
            <person name="Grigoriev I.V."/>
            <person name="Allen A.E."/>
            <person name="Bidle K."/>
            <person name="Borodovsky M."/>
            <person name="Bowler C."/>
            <person name="Brownlee C."/>
            <person name="Cock J.M."/>
            <person name="Elias M."/>
            <person name="Gladyshev V.N."/>
            <person name="Groth M."/>
            <person name="Guda C."/>
            <person name="Hadaegh A."/>
            <person name="Iglesias-Rodriguez M.D."/>
            <person name="Jenkins J."/>
            <person name="Jones B.M."/>
            <person name="Lawson T."/>
            <person name="Leese F."/>
            <person name="Lindquist E."/>
            <person name="Lobanov A."/>
            <person name="Lomsadze A."/>
            <person name="Malik S.B."/>
            <person name="Marsh M.E."/>
            <person name="Mackinder L."/>
            <person name="Mock T."/>
            <person name="Mueller-Roeber B."/>
            <person name="Pagarete A."/>
            <person name="Parker M."/>
            <person name="Probert I."/>
            <person name="Quesneville H."/>
            <person name="Raines C."/>
            <person name="Rensing S.A."/>
            <person name="Riano-Pachon D.M."/>
            <person name="Richier S."/>
            <person name="Rokitta S."/>
            <person name="Shiraiwa Y."/>
            <person name="Soanes D.M."/>
            <person name="van der Giezen M."/>
            <person name="Wahlund T.M."/>
            <person name="Williams B."/>
            <person name="Wilson W."/>
            <person name="Wolfe G."/>
            <person name="Wurch L.L."/>
        </authorList>
    </citation>
    <scope>NUCLEOTIDE SEQUENCE</scope>
</reference>
<evidence type="ECO:0000256" key="2">
    <source>
        <dbReference type="ARBA" id="ARBA00022801"/>
    </source>
</evidence>
<evidence type="ECO:0000259" key="8">
    <source>
        <dbReference type="Pfam" id="PF00150"/>
    </source>
</evidence>
<dbReference type="Proteomes" id="UP000013827">
    <property type="component" value="Unassembled WGS sequence"/>
</dbReference>
<accession>A0A0D3ICG5</accession>
<reference evidence="9" key="2">
    <citation type="submission" date="2024-10" db="UniProtKB">
        <authorList>
            <consortium name="EnsemblProtists"/>
        </authorList>
    </citation>
    <scope>IDENTIFICATION</scope>
</reference>
<keyword evidence="2 7" id="KW-0378">Hydrolase</keyword>
<dbReference type="PaxDb" id="2903-EOD08950"/>
<evidence type="ECO:0000256" key="1">
    <source>
        <dbReference type="ARBA" id="ARBA00005641"/>
    </source>
</evidence>
<keyword evidence="3" id="KW-0136">Cellulose degradation</keyword>
<dbReference type="EnsemblProtists" id="EOD08950">
    <property type="protein sequence ID" value="EOD08950"/>
    <property type="gene ID" value="EMIHUDRAFT_258067"/>
</dbReference>
<evidence type="ECO:0000256" key="6">
    <source>
        <dbReference type="ARBA" id="ARBA00023326"/>
    </source>
</evidence>
<keyword evidence="10" id="KW-1185">Reference proteome</keyword>
<evidence type="ECO:0000256" key="4">
    <source>
        <dbReference type="ARBA" id="ARBA00023277"/>
    </source>
</evidence>
<feature type="domain" description="Glycoside hydrolase family 5" evidence="8">
    <location>
        <begin position="98"/>
        <end position="181"/>
    </location>
</feature>
<sequence>MVNWYGFQTDQGVVHGLYAQPPSVFYKILEDNSFNAVRIPVDLDLILYDRKHGFIKPEPDEVEERAAETNACLAFAPGPAAEDDTLRAAALNASSCGGPSPLMQNTSLQVLEIMVDEFAKRGILVLLDLHCLSTKGTNASPVFFDSSHTVAQALQGWGKLARSFGAKKNVLGADVFNEPLAPRAKGQHPLRLYDNANLDLVLTGNFDN</sequence>
<keyword evidence="4" id="KW-0119">Carbohydrate metabolism</keyword>
<dbReference type="SUPFAM" id="SSF51445">
    <property type="entry name" value="(Trans)glycosidases"/>
    <property type="match status" value="1"/>
</dbReference>
<keyword evidence="5 7" id="KW-0326">Glycosidase</keyword>
<name>A0A0D3ICG5_EMIH1</name>
<evidence type="ECO:0000256" key="5">
    <source>
        <dbReference type="ARBA" id="ARBA00023295"/>
    </source>
</evidence>
<dbReference type="PANTHER" id="PTHR35923">
    <property type="entry name" value="MAJOR EXTRACELLULAR ENDOGLUCANASE"/>
    <property type="match status" value="1"/>
</dbReference>
<dbReference type="GO" id="GO:0004553">
    <property type="term" value="F:hydrolase activity, hydrolyzing O-glycosyl compounds"/>
    <property type="evidence" value="ECO:0007669"/>
    <property type="project" value="InterPro"/>
</dbReference>
<evidence type="ECO:0000256" key="3">
    <source>
        <dbReference type="ARBA" id="ARBA00023001"/>
    </source>
</evidence>
<dbReference type="InterPro" id="IPR001547">
    <property type="entry name" value="Glyco_hydro_5"/>
</dbReference>
<comment type="similarity">
    <text evidence="1 7">Belongs to the glycosyl hydrolase 5 (cellulase A) family.</text>
</comment>
<protein>
    <recommendedName>
        <fullName evidence="8">Glycoside hydrolase family 5 domain-containing protein</fullName>
    </recommendedName>
</protein>
<dbReference type="Pfam" id="PF00150">
    <property type="entry name" value="Cellulase"/>
    <property type="match status" value="1"/>
</dbReference>
<evidence type="ECO:0000256" key="7">
    <source>
        <dbReference type="RuleBase" id="RU361153"/>
    </source>
</evidence>
<dbReference type="PANTHER" id="PTHR35923:SF2">
    <property type="entry name" value="ENDOGLUCANASE"/>
    <property type="match status" value="1"/>
</dbReference>
<dbReference type="GO" id="GO:0030245">
    <property type="term" value="P:cellulose catabolic process"/>
    <property type="evidence" value="ECO:0007669"/>
    <property type="project" value="UniProtKB-KW"/>
</dbReference>
<evidence type="ECO:0000313" key="9">
    <source>
        <dbReference type="EnsemblProtists" id="EOD08950"/>
    </source>
</evidence>
<dbReference type="AlphaFoldDB" id="A0A0D3ICG5"/>